<dbReference type="STRING" id="77097.SAMN04490369_103611"/>
<dbReference type="EMBL" id="FODB01000036">
    <property type="protein sequence ID" value="SEN98516.1"/>
    <property type="molecule type" value="Genomic_DNA"/>
</dbReference>
<dbReference type="Proteomes" id="UP000199493">
    <property type="component" value="Unassembled WGS sequence"/>
</dbReference>
<sequence length="82" mass="8947">MTSMTAWREGANKLVNLIGTEKCCFSGLSDDLDIWLMPSGYVLLGAPESVRLLDEQANSDQASSSMVVKARDKRKPLAIDNS</sequence>
<evidence type="ECO:0000313" key="3">
    <source>
        <dbReference type="Proteomes" id="UP000199493"/>
    </source>
</evidence>
<protein>
    <submittedName>
        <fullName evidence="2">Uncharacterized protein</fullName>
    </submittedName>
</protein>
<proteinExistence type="predicted"/>
<gene>
    <name evidence="2" type="ORF">SAMN04490369_103611</name>
</gene>
<accession>A0A1H8L103</accession>
<feature type="region of interest" description="Disordered" evidence="1">
    <location>
        <begin position="58"/>
        <end position="82"/>
    </location>
</feature>
<reference evidence="2 3" key="1">
    <citation type="submission" date="2016-10" db="EMBL/GenBank/DDBJ databases">
        <authorList>
            <person name="de Groot N.N."/>
        </authorList>
    </citation>
    <scope>NUCLEOTIDE SEQUENCE [LARGE SCALE GENOMIC DNA]</scope>
    <source>
        <strain evidence="2 3">558</strain>
    </source>
</reference>
<evidence type="ECO:0000256" key="1">
    <source>
        <dbReference type="SAM" id="MobiDB-lite"/>
    </source>
</evidence>
<evidence type="ECO:0000313" key="2">
    <source>
        <dbReference type="EMBL" id="SEN98516.1"/>
    </source>
</evidence>
<dbReference type="AlphaFoldDB" id="A0A1H8L103"/>
<organism evidence="2 3">
    <name type="scientific">Vreelandella aquamarina</name>
    <dbReference type="NCBI Taxonomy" id="77097"/>
    <lineage>
        <taxon>Bacteria</taxon>
        <taxon>Pseudomonadati</taxon>
        <taxon>Pseudomonadota</taxon>
        <taxon>Gammaproteobacteria</taxon>
        <taxon>Oceanospirillales</taxon>
        <taxon>Halomonadaceae</taxon>
        <taxon>Vreelandella</taxon>
    </lineage>
</organism>
<name>A0A1H8L103_9GAMM</name>